<dbReference type="EMBL" id="MF158040">
    <property type="protein sequence ID" value="ATE85916.1"/>
    <property type="molecule type" value="Genomic_DNA"/>
</dbReference>
<evidence type="ECO:0000313" key="1">
    <source>
        <dbReference type="EMBL" id="ATE85916.1"/>
    </source>
</evidence>
<reference evidence="1 2" key="1">
    <citation type="submission" date="2017-05" db="EMBL/GenBank/DDBJ databases">
        <title>The isolation and characterization of 16 novel Shigella-infecting phages from the environment.</title>
        <authorList>
            <person name="Doore S.M."/>
            <person name="Schrad J.R."/>
            <person name="Dover J.A."/>
            <person name="Parent K.N."/>
        </authorList>
    </citation>
    <scope>NUCLEOTIDE SEQUENCE [LARGE SCALE GENOMIC DNA]</scope>
</reference>
<gene>
    <name evidence="1" type="ORF">Sf13_gp116</name>
</gene>
<sequence length="173" mass="19629">MQKIGFLLIQPEAVLLKGIISSHFKNRNLQEGEVLIETNYEAGTTEFVDADTGDSLCILPSHLFTPELRDSKSISMKLESSIELYEDTQYPRSFKSMLNIFLEDIKEIVKPEAGKHIVTAECPNGTHITFTGDFGSMEFLSFVPKHFVDFLSTECDDLDFIVDIQQIFKVNKK</sequence>
<organism evidence="1 2">
    <name type="scientific">Shigella phage Sf13</name>
    <dbReference type="NCBI Taxonomy" id="2024316"/>
    <lineage>
        <taxon>Viruses</taxon>
        <taxon>Duplodnaviria</taxon>
        <taxon>Heunggongvirae</taxon>
        <taxon>Uroviricota</taxon>
        <taxon>Caudoviricetes</taxon>
        <taxon>Andersonviridae</taxon>
        <taxon>Ounavirinae</taxon>
        <taxon>Mooglevirus</taxon>
        <taxon>Mooglevirus Sf13</taxon>
    </lineage>
</organism>
<evidence type="ECO:0000313" key="2">
    <source>
        <dbReference type="Proteomes" id="UP000222508"/>
    </source>
</evidence>
<protein>
    <submittedName>
        <fullName evidence="1">Uncharacterized protein</fullName>
    </submittedName>
</protein>
<dbReference type="Proteomes" id="UP000222508">
    <property type="component" value="Segment"/>
</dbReference>
<proteinExistence type="predicted"/>
<name>A0A291AY18_9CAUD</name>
<keyword evidence="2" id="KW-1185">Reference proteome</keyword>
<accession>A0A291AY18</accession>